<dbReference type="InterPro" id="IPR035979">
    <property type="entry name" value="RBD_domain_sf"/>
</dbReference>
<organism evidence="13 14">
    <name type="scientific">Smittium simulii</name>
    <dbReference type="NCBI Taxonomy" id="133385"/>
    <lineage>
        <taxon>Eukaryota</taxon>
        <taxon>Fungi</taxon>
        <taxon>Fungi incertae sedis</taxon>
        <taxon>Zoopagomycota</taxon>
        <taxon>Kickxellomycotina</taxon>
        <taxon>Harpellomycetes</taxon>
        <taxon>Harpellales</taxon>
        <taxon>Legeriomycetaceae</taxon>
        <taxon>Smittium</taxon>
    </lineage>
</organism>
<evidence type="ECO:0000313" key="13">
    <source>
        <dbReference type="EMBL" id="PVU94234.1"/>
    </source>
</evidence>
<dbReference type="Proteomes" id="UP000245383">
    <property type="component" value="Unassembled WGS sequence"/>
</dbReference>
<accession>A0A2T9YPP8</accession>
<feature type="domain" description="RRM" evidence="12">
    <location>
        <begin position="185"/>
        <end position="261"/>
    </location>
</feature>
<dbReference type="GO" id="GO:0030532">
    <property type="term" value="C:small nuclear ribonucleoprotein complex"/>
    <property type="evidence" value="ECO:0007669"/>
    <property type="project" value="UniProtKB-ARBA"/>
</dbReference>
<dbReference type="EMBL" id="MBFR01000098">
    <property type="protein sequence ID" value="PVU94234.1"/>
    <property type="molecule type" value="Genomic_DNA"/>
</dbReference>
<dbReference type="GO" id="GO:0005681">
    <property type="term" value="C:spliceosomal complex"/>
    <property type="evidence" value="ECO:0007669"/>
    <property type="project" value="UniProtKB-KW"/>
</dbReference>
<dbReference type="SUPFAM" id="SSF54928">
    <property type="entry name" value="RNA-binding domain, RBD"/>
    <property type="match status" value="1"/>
</dbReference>
<reference evidence="13 14" key="1">
    <citation type="journal article" date="2018" name="MBio">
        <title>Comparative Genomics Reveals the Core Gene Toolbox for the Fungus-Insect Symbiosis.</title>
        <authorList>
            <person name="Wang Y."/>
            <person name="Stata M."/>
            <person name="Wang W."/>
            <person name="Stajich J.E."/>
            <person name="White M.M."/>
            <person name="Moncalvo J.M."/>
        </authorList>
    </citation>
    <scope>NUCLEOTIDE SEQUENCE [LARGE SCALE GENOMIC DNA]</scope>
    <source>
        <strain evidence="13 14">SWE-8-4</strain>
    </source>
</reference>
<dbReference type="SMART" id="SM00360">
    <property type="entry name" value="RRM"/>
    <property type="match status" value="2"/>
</dbReference>
<protein>
    <recommendedName>
        <fullName evidence="12">RRM domain-containing protein</fullName>
    </recommendedName>
</protein>
<dbReference type="AlphaFoldDB" id="A0A2T9YPP8"/>
<keyword evidence="5" id="KW-0677">Repeat</keyword>
<comment type="caution">
    <text evidence="13">The sequence shown here is derived from an EMBL/GenBank/DDBJ whole genome shotgun (WGS) entry which is preliminary data.</text>
</comment>
<evidence type="ECO:0000313" key="14">
    <source>
        <dbReference type="Proteomes" id="UP000245383"/>
    </source>
</evidence>
<evidence type="ECO:0000256" key="9">
    <source>
        <dbReference type="ARBA" id="ARBA00023274"/>
    </source>
</evidence>
<dbReference type="GO" id="GO:0006397">
    <property type="term" value="P:mRNA processing"/>
    <property type="evidence" value="ECO:0007669"/>
    <property type="project" value="UniProtKB-KW"/>
</dbReference>
<dbReference type="OrthoDB" id="277802at2759"/>
<evidence type="ECO:0000256" key="4">
    <source>
        <dbReference type="ARBA" id="ARBA00022728"/>
    </source>
</evidence>
<name>A0A2T9YPP8_9FUNG</name>
<dbReference type="CDD" id="cd12246">
    <property type="entry name" value="RRM1_U1A_like"/>
    <property type="match status" value="1"/>
</dbReference>
<evidence type="ECO:0000256" key="2">
    <source>
        <dbReference type="ARBA" id="ARBA00007243"/>
    </source>
</evidence>
<keyword evidence="4" id="KW-0747">Spliceosome</keyword>
<evidence type="ECO:0000256" key="5">
    <source>
        <dbReference type="ARBA" id="ARBA00022737"/>
    </source>
</evidence>
<evidence type="ECO:0000256" key="11">
    <source>
        <dbReference type="SAM" id="MobiDB-lite"/>
    </source>
</evidence>
<dbReference type="InterPro" id="IPR012677">
    <property type="entry name" value="Nucleotide-bd_a/b_plait_sf"/>
</dbReference>
<evidence type="ECO:0000259" key="12">
    <source>
        <dbReference type="PROSITE" id="PS50102"/>
    </source>
</evidence>
<dbReference type="InterPro" id="IPR000504">
    <property type="entry name" value="RRM_dom"/>
</dbReference>
<keyword evidence="7" id="KW-0508">mRNA splicing</keyword>
<dbReference type="FunFam" id="3.30.70.330:FF:000029">
    <property type="entry name" value="U2 small nuclear ribonucleoprotein B"/>
    <property type="match status" value="1"/>
</dbReference>
<keyword evidence="9" id="KW-0687">Ribonucleoprotein</keyword>
<evidence type="ECO:0000256" key="10">
    <source>
        <dbReference type="PROSITE-ProRule" id="PRU00176"/>
    </source>
</evidence>
<dbReference type="PANTHER" id="PTHR10501">
    <property type="entry name" value="U1 SMALL NUCLEAR RIBONUCLEOPROTEIN A/U2 SMALL NUCLEAR RIBONUCLEOPROTEIN B"/>
    <property type="match status" value="1"/>
</dbReference>
<dbReference type="PROSITE" id="PS50102">
    <property type="entry name" value="RRM"/>
    <property type="match status" value="2"/>
</dbReference>
<dbReference type="Pfam" id="PF00076">
    <property type="entry name" value="RRM_1"/>
    <property type="match status" value="2"/>
</dbReference>
<evidence type="ECO:0000256" key="6">
    <source>
        <dbReference type="ARBA" id="ARBA00022884"/>
    </source>
</evidence>
<comment type="similarity">
    <text evidence="2">Belongs to the RRM U1 A/B'' family.</text>
</comment>
<feature type="region of interest" description="Disordered" evidence="11">
    <location>
        <begin position="1"/>
        <end position="33"/>
    </location>
</feature>
<evidence type="ECO:0000256" key="7">
    <source>
        <dbReference type="ARBA" id="ARBA00023187"/>
    </source>
</evidence>
<sequence length="261" mass="29205">MSEPDKVEPTLEGITGLPHIPGMPTKLPREPPCTKPNKTLYINNINERIKIENLKQALATIFKTYGDVIEVRANASLERRGQAYVVFKDQEQADKALKEAHGFVLFGKPLMIQYARSDSFATISLEGGDLPKYKEQHKVEKEKRDSVIAISRAEEKANSNTNTVTARKTPAAHPSAYLIPGLPNKILFLQQVPTDAQHEELQRAFQQFPGFVEVRPVPGRADIAFVEYDNESLAAHAKASLGDTWTFRQNCPPVLISFARR</sequence>
<dbReference type="GO" id="GO:0008380">
    <property type="term" value="P:RNA splicing"/>
    <property type="evidence" value="ECO:0007669"/>
    <property type="project" value="UniProtKB-KW"/>
</dbReference>
<dbReference type="Gene3D" id="3.30.70.330">
    <property type="match status" value="2"/>
</dbReference>
<evidence type="ECO:0000256" key="3">
    <source>
        <dbReference type="ARBA" id="ARBA00022664"/>
    </source>
</evidence>
<keyword evidence="6 10" id="KW-0694">RNA-binding</keyword>
<keyword evidence="3" id="KW-0507">mRNA processing</keyword>
<proteinExistence type="inferred from homology"/>
<comment type="subcellular location">
    <subcellularLocation>
        <location evidence="1">Nucleus</location>
    </subcellularLocation>
</comment>
<keyword evidence="8" id="KW-0539">Nucleus</keyword>
<evidence type="ECO:0000256" key="8">
    <source>
        <dbReference type="ARBA" id="ARBA00023242"/>
    </source>
</evidence>
<keyword evidence="14" id="KW-1185">Reference proteome</keyword>
<feature type="domain" description="RRM" evidence="12">
    <location>
        <begin position="38"/>
        <end position="117"/>
    </location>
</feature>
<gene>
    <name evidence="13" type="ORF">BB561_002716</name>
</gene>
<evidence type="ECO:0000256" key="1">
    <source>
        <dbReference type="ARBA" id="ARBA00004123"/>
    </source>
</evidence>
<dbReference type="CDD" id="cd12247">
    <property type="entry name" value="RRM2_U1A_like"/>
    <property type="match status" value="1"/>
</dbReference>
<dbReference type="GO" id="GO:0003723">
    <property type="term" value="F:RNA binding"/>
    <property type="evidence" value="ECO:0007669"/>
    <property type="project" value="UniProtKB-UniRule"/>
</dbReference>
<dbReference type="FunFam" id="3.30.70.330:FF:000039">
    <property type="entry name" value="U1 small nuclear ribonucleoprotein A"/>
    <property type="match status" value="1"/>
</dbReference>
<dbReference type="STRING" id="133385.A0A2T9YPP8"/>